<keyword evidence="2" id="KW-1185">Reference proteome</keyword>
<evidence type="ECO:0000313" key="2">
    <source>
        <dbReference type="Proteomes" id="UP000317494"/>
    </source>
</evidence>
<name>A0A507D5T6_9FUNG</name>
<organism evidence="1 2">
    <name type="scientific">Synchytrium endobioticum</name>
    <dbReference type="NCBI Taxonomy" id="286115"/>
    <lineage>
        <taxon>Eukaryota</taxon>
        <taxon>Fungi</taxon>
        <taxon>Fungi incertae sedis</taxon>
        <taxon>Chytridiomycota</taxon>
        <taxon>Chytridiomycota incertae sedis</taxon>
        <taxon>Chytridiomycetes</taxon>
        <taxon>Synchytriales</taxon>
        <taxon>Synchytriaceae</taxon>
        <taxon>Synchytrium</taxon>
    </lineage>
</organism>
<protein>
    <submittedName>
        <fullName evidence="1">Uncharacterized protein</fullName>
    </submittedName>
</protein>
<dbReference type="VEuPathDB" id="FungiDB:SeMB42_g03604"/>
<accession>A0A507D5T6</accession>
<dbReference type="Proteomes" id="UP000317494">
    <property type="component" value="Unassembled WGS sequence"/>
</dbReference>
<proteinExistence type="predicted"/>
<sequence length="266" mass="30064">MPLVVTAIVLHEFLNAPTTHTMLRRIQVDLLGIPQITQAATSIDCLPDGHRRKMHSVLLAQPHDDICLATSNYTPTKPMLYVRNPSRYGCWRYHTMDLDQILSATSPISEIRAIPTQEILEFIGNISLPSNIKFNPLERLPEVNQDRKLQFREFNTGSVTISEHQLSQQFIERQRTLAVAPASCLMHTVSAGDRRILIKTSTLHDWVSRIRYGERVLVVSDSEIGHEIYGSKQVLDGHCWVVYEDIPSDGSSGDMKVALIKLNIVE</sequence>
<dbReference type="AlphaFoldDB" id="A0A507D5T6"/>
<comment type="caution">
    <text evidence="1">The sequence shown here is derived from an EMBL/GenBank/DDBJ whole genome shotgun (WGS) entry which is preliminary data.</text>
</comment>
<evidence type="ECO:0000313" key="1">
    <source>
        <dbReference type="EMBL" id="TPX46675.1"/>
    </source>
</evidence>
<reference evidence="1 2" key="1">
    <citation type="journal article" date="2019" name="Sci. Rep.">
        <title>Comparative genomics of chytrid fungi reveal insights into the obligate biotrophic and pathogenic lifestyle of Synchytrium endobioticum.</title>
        <authorList>
            <person name="van de Vossenberg B.T.L.H."/>
            <person name="Warris S."/>
            <person name="Nguyen H.D.T."/>
            <person name="van Gent-Pelzer M.P.E."/>
            <person name="Joly D.L."/>
            <person name="van de Geest H.C."/>
            <person name="Bonants P.J.M."/>
            <person name="Smith D.S."/>
            <person name="Levesque C.A."/>
            <person name="van der Lee T.A.J."/>
        </authorList>
    </citation>
    <scope>NUCLEOTIDE SEQUENCE [LARGE SCALE GENOMIC DNA]</scope>
    <source>
        <strain evidence="1 2">MB42</strain>
    </source>
</reference>
<gene>
    <name evidence="1" type="ORF">SeMB42_g03604</name>
</gene>
<dbReference type="EMBL" id="QEAN01000130">
    <property type="protein sequence ID" value="TPX46675.1"/>
    <property type="molecule type" value="Genomic_DNA"/>
</dbReference>